<feature type="domain" description="CwlT-like lysozyme" evidence="2">
    <location>
        <begin position="52"/>
        <end position="204"/>
    </location>
</feature>
<reference evidence="3 4" key="1">
    <citation type="submission" date="2023-06" db="EMBL/GenBank/DDBJ databases">
        <title>Aquibacillus rhizosphaerae LR5S19.</title>
        <authorList>
            <person name="Sun J.-Q."/>
        </authorList>
    </citation>
    <scope>NUCLEOTIDE SEQUENCE [LARGE SCALE GENOMIC DNA]</scope>
    <source>
        <strain evidence="3 4">LR5S19</strain>
    </source>
</reference>
<feature type="transmembrane region" description="Helical" evidence="1">
    <location>
        <begin position="12"/>
        <end position="34"/>
    </location>
</feature>
<dbReference type="Pfam" id="PF13702">
    <property type="entry name" value="Lysozyme_like"/>
    <property type="match status" value="1"/>
</dbReference>
<keyword evidence="1" id="KW-0812">Transmembrane</keyword>
<gene>
    <name evidence="3" type="ORF">QQS35_11885</name>
</gene>
<keyword evidence="4" id="KW-1185">Reference proteome</keyword>
<evidence type="ECO:0000259" key="2">
    <source>
        <dbReference type="Pfam" id="PF13702"/>
    </source>
</evidence>
<keyword evidence="1" id="KW-0472">Membrane</keyword>
<dbReference type="RefSeq" id="WP_285932366.1">
    <property type="nucleotide sequence ID" value="NZ_JASTZU010000037.1"/>
</dbReference>
<evidence type="ECO:0000256" key="1">
    <source>
        <dbReference type="SAM" id="Phobius"/>
    </source>
</evidence>
<proteinExistence type="predicted"/>
<dbReference type="SUPFAM" id="SSF53955">
    <property type="entry name" value="Lysozyme-like"/>
    <property type="match status" value="1"/>
</dbReference>
<organism evidence="3 4">
    <name type="scientific">Aquibacillus rhizosphaerae</name>
    <dbReference type="NCBI Taxonomy" id="3051431"/>
    <lineage>
        <taxon>Bacteria</taxon>
        <taxon>Bacillati</taxon>
        <taxon>Bacillota</taxon>
        <taxon>Bacilli</taxon>
        <taxon>Bacillales</taxon>
        <taxon>Bacillaceae</taxon>
        <taxon>Aquibacillus</taxon>
    </lineage>
</organism>
<dbReference type="EMBL" id="JASTZU010000037">
    <property type="protein sequence ID" value="MDL4841152.1"/>
    <property type="molecule type" value="Genomic_DNA"/>
</dbReference>
<dbReference type="Gene3D" id="1.10.530.10">
    <property type="match status" value="1"/>
</dbReference>
<keyword evidence="1" id="KW-1133">Transmembrane helix</keyword>
<evidence type="ECO:0000313" key="3">
    <source>
        <dbReference type="EMBL" id="MDL4841152.1"/>
    </source>
</evidence>
<comment type="caution">
    <text evidence="3">The sequence shown here is derived from an EMBL/GenBank/DDBJ whole genome shotgun (WGS) entry which is preliminary data.</text>
</comment>
<sequence>MPKYKKNHLKQAIIRAMTTIGAISFMIFLVVFLANGNQKSQNDNLDNHKRLSEQVKEYQPLVEETLKQYDKGEYTGVVLALMMQESGGRGNDPMQSSESFCGEVGCINDPTVSIEEGVKYFSQVLDKSNGDVKLALQSYNFGAGFINYVQEHGGNYTENLAIEFSQEKYAELKETGIYSCIREEAKQYDACYGDILYVQAVLDYYPDAVTYAGDEVQVALVN</sequence>
<dbReference type="CDD" id="cd16891">
    <property type="entry name" value="CwlT-like"/>
    <property type="match status" value="1"/>
</dbReference>
<dbReference type="Proteomes" id="UP001235343">
    <property type="component" value="Unassembled WGS sequence"/>
</dbReference>
<protein>
    <submittedName>
        <fullName evidence="3">Lysozyme family protein</fullName>
    </submittedName>
</protein>
<evidence type="ECO:0000313" key="4">
    <source>
        <dbReference type="Proteomes" id="UP001235343"/>
    </source>
</evidence>
<dbReference type="InterPro" id="IPR023346">
    <property type="entry name" value="Lysozyme-like_dom_sf"/>
</dbReference>
<dbReference type="InterPro" id="IPR047194">
    <property type="entry name" value="CwlT-like_lysozyme"/>
</dbReference>
<name>A0ABT7L5K4_9BACI</name>
<accession>A0ABT7L5K4</accession>